<organism evidence="2 3">
    <name type="scientific">Burkholderia cenocepacia</name>
    <dbReference type="NCBI Taxonomy" id="95486"/>
    <lineage>
        <taxon>Bacteria</taxon>
        <taxon>Pseudomonadati</taxon>
        <taxon>Pseudomonadota</taxon>
        <taxon>Betaproteobacteria</taxon>
        <taxon>Burkholderiales</taxon>
        <taxon>Burkholderiaceae</taxon>
        <taxon>Burkholderia</taxon>
        <taxon>Burkholderia cepacia complex</taxon>
    </lineage>
</organism>
<keyword evidence="3" id="KW-1185">Reference proteome</keyword>
<sequence length="331" mass="35700">MPAPITFWLPLKPPLIDAFRFSVMRACMLTAIAFWPRNVEVPIPIPKLASRSSCGIDAIAPTAAIPCFAIWSVCCSCEPSVLICVCWPDSAVDSVVCTAVSWFTLTASVPCVPGATFVIWRCCVSLPTDTTFERPPSVEFAPIATEFEPAVTVGLSEPVPFMSAAMPELFAARVVLLLIVVDSWVSVLVMLVTPVDSDATLLFVVLSPVDSEPMPVEVDVDSDVRLLLVELMVVDSELIAVEVDVDSDDTVLLVALRPVDSEPMPVDSDEMFDAVEVDRLLSAWFVALSWLPLIASVLVAEIWPAATFVIWRSAPGAPTLTTLVGVLPAKK</sequence>
<dbReference type="Proteomes" id="UP000029413">
    <property type="component" value="Chromosome 2"/>
</dbReference>
<reference evidence="2 3" key="1">
    <citation type="submission" date="2014-05" db="EMBL/GenBank/DDBJ databases">
        <authorList>
            <person name="Bishop-Lilly K.A."/>
            <person name="Broomall S.M."/>
            <person name="Chain P.S."/>
            <person name="Chertkov O."/>
            <person name="Coyne S.R."/>
            <person name="Daligault H.E."/>
            <person name="Davenport K.W."/>
            <person name="Erkkila T."/>
            <person name="Frey K.G."/>
            <person name="Gibbons H.S."/>
            <person name="Gu W."/>
            <person name="Jaissle J."/>
            <person name="Johnson S.L."/>
            <person name="Koroleva G.I."/>
            <person name="Ladner J.T."/>
            <person name="Lo C.-C."/>
            <person name="Minogue T.D."/>
            <person name="Munk C."/>
            <person name="Palacios G.F."/>
            <person name="Redden C.L."/>
            <person name="Rosenzweig C.N."/>
            <person name="Scholz M.B."/>
            <person name="Teshima H."/>
            <person name="Xu Y."/>
        </authorList>
    </citation>
    <scope>NUCLEOTIDE SEQUENCE [LARGE SCALE GENOMIC DNA]</scope>
    <source>
        <strain evidence="2 3">DDS 22E-1</strain>
    </source>
</reference>
<dbReference type="KEGG" id="bcen:DM39_5418"/>
<dbReference type="AlphaFoldDB" id="A0AAN0RW41"/>
<evidence type="ECO:0000313" key="2">
    <source>
        <dbReference type="EMBL" id="AIO34694.1"/>
    </source>
</evidence>
<proteinExistence type="predicted"/>
<keyword evidence="1" id="KW-0812">Transmembrane</keyword>
<accession>A0AAN0RW41</accession>
<name>A0AAN0RW41_9BURK</name>
<gene>
    <name evidence="2" type="ORF">DM39_5418</name>
</gene>
<evidence type="ECO:0000313" key="3">
    <source>
        <dbReference type="Proteomes" id="UP000029413"/>
    </source>
</evidence>
<keyword evidence="1" id="KW-1133">Transmembrane helix</keyword>
<dbReference type="AntiFam" id="ANF00236">
    <property type="entry name" value="Shadow ORF (opposite sadA)"/>
</dbReference>
<keyword evidence="1" id="KW-0472">Membrane</keyword>
<evidence type="ECO:0000256" key="1">
    <source>
        <dbReference type="SAM" id="Phobius"/>
    </source>
</evidence>
<feature type="transmembrane region" description="Helical" evidence="1">
    <location>
        <begin position="281"/>
        <end position="303"/>
    </location>
</feature>
<dbReference type="EMBL" id="CP007784">
    <property type="protein sequence ID" value="AIO34694.1"/>
    <property type="molecule type" value="Genomic_DNA"/>
</dbReference>
<feature type="transmembrane region" description="Helical" evidence="1">
    <location>
        <begin position="170"/>
        <end position="192"/>
    </location>
</feature>
<protein>
    <submittedName>
        <fullName evidence="2">Uncharacterized protein</fullName>
    </submittedName>
</protein>